<keyword evidence="5" id="KW-1185">Reference proteome</keyword>
<dbReference type="AlphaFoldDB" id="C1FGJ2"/>
<sequence>MAPKDVFAMKISDFPESLRPILEEIDNEGDGMLEIDEITEIFQMFAAQKRAAKDGEIALCTLPKELRPTLAVFDVDGDGTVSGTELAIAAKLYHESKKQNKRLMKAVALLLFVLLGLVGAIVGLTATVIEASKETKTDASGITRVAGSDVPASSGSIIVQNSLHDSYALDYTALDATKSLYLQNADGTAEYSYTITGWTKDTNAKNVVFYSARGDTIAVDELGDIIVKDSSDSELLAIPKNGRKLTGFFSALMTSGSFMMMQAGAF</sequence>
<dbReference type="Pfam" id="PF13499">
    <property type="entry name" value="EF-hand_7"/>
    <property type="match status" value="1"/>
</dbReference>
<feature type="transmembrane region" description="Helical" evidence="2">
    <location>
        <begin position="106"/>
        <end position="129"/>
    </location>
</feature>
<keyword evidence="2" id="KW-0812">Transmembrane</keyword>
<proteinExistence type="predicted"/>
<dbReference type="InterPro" id="IPR018247">
    <property type="entry name" value="EF_Hand_1_Ca_BS"/>
</dbReference>
<keyword evidence="1" id="KW-0106">Calcium</keyword>
<dbReference type="PROSITE" id="PS50222">
    <property type="entry name" value="EF_HAND_2"/>
    <property type="match status" value="1"/>
</dbReference>
<evidence type="ECO:0000256" key="1">
    <source>
        <dbReference type="ARBA" id="ARBA00022837"/>
    </source>
</evidence>
<dbReference type="PROSITE" id="PS00018">
    <property type="entry name" value="EF_HAND_1"/>
    <property type="match status" value="1"/>
</dbReference>
<keyword evidence="2" id="KW-0472">Membrane</keyword>
<dbReference type="GeneID" id="8245645"/>
<feature type="domain" description="EF-hand" evidence="3">
    <location>
        <begin position="61"/>
        <end position="96"/>
    </location>
</feature>
<dbReference type="InterPro" id="IPR002048">
    <property type="entry name" value="EF_hand_dom"/>
</dbReference>
<dbReference type="GO" id="GO:0005509">
    <property type="term" value="F:calcium ion binding"/>
    <property type="evidence" value="ECO:0007669"/>
    <property type="project" value="InterPro"/>
</dbReference>
<organism evidence="4 5">
    <name type="scientific">Micromonas commoda (strain RCC299 / NOUM17 / CCMP2709)</name>
    <name type="common">Picoplanktonic green alga</name>
    <dbReference type="NCBI Taxonomy" id="296587"/>
    <lineage>
        <taxon>Eukaryota</taxon>
        <taxon>Viridiplantae</taxon>
        <taxon>Chlorophyta</taxon>
        <taxon>Mamiellophyceae</taxon>
        <taxon>Mamiellales</taxon>
        <taxon>Mamiellaceae</taxon>
        <taxon>Micromonas</taxon>
    </lineage>
</organism>
<dbReference type="InParanoid" id="C1FGJ2"/>
<dbReference type="SUPFAM" id="SSF47473">
    <property type="entry name" value="EF-hand"/>
    <property type="match status" value="1"/>
</dbReference>
<reference evidence="4 5" key="1">
    <citation type="journal article" date="2009" name="Science">
        <title>Green evolution and dynamic adaptations revealed by genomes of the marine picoeukaryotes Micromonas.</title>
        <authorList>
            <person name="Worden A.Z."/>
            <person name="Lee J.H."/>
            <person name="Mock T."/>
            <person name="Rouze P."/>
            <person name="Simmons M.P."/>
            <person name="Aerts A.L."/>
            <person name="Allen A.E."/>
            <person name="Cuvelier M.L."/>
            <person name="Derelle E."/>
            <person name="Everett M.V."/>
            <person name="Foulon E."/>
            <person name="Grimwood J."/>
            <person name="Gundlach H."/>
            <person name="Henrissat B."/>
            <person name="Napoli C."/>
            <person name="McDonald S.M."/>
            <person name="Parker M.S."/>
            <person name="Rombauts S."/>
            <person name="Salamov A."/>
            <person name="Von Dassow P."/>
            <person name="Badger J.H."/>
            <person name="Coutinho P.M."/>
            <person name="Demir E."/>
            <person name="Dubchak I."/>
            <person name="Gentemann C."/>
            <person name="Eikrem W."/>
            <person name="Gready J.E."/>
            <person name="John U."/>
            <person name="Lanier W."/>
            <person name="Lindquist E.A."/>
            <person name="Lucas S."/>
            <person name="Mayer K.F."/>
            <person name="Moreau H."/>
            <person name="Not F."/>
            <person name="Otillar R."/>
            <person name="Panaud O."/>
            <person name="Pangilinan J."/>
            <person name="Paulsen I."/>
            <person name="Piegu B."/>
            <person name="Poliakov A."/>
            <person name="Robbens S."/>
            <person name="Schmutz J."/>
            <person name="Toulza E."/>
            <person name="Wyss T."/>
            <person name="Zelensky A."/>
            <person name="Zhou K."/>
            <person name="Armbrust E.V."/>
            <person name="Bhattacharya D."/>
            <person name="Goodenough U.W."/>
            <person name="Van de Peer Y."/>
            <person name="Grigoriev I.V."/>
        </authorList>
    </citation>
    <scope>NUCLEOTIDE SEQUENCE [LARGE SCALE GENOMIC DNA]</scope>
    <source>
        <strain evidence="5">RCC299 / NOUM17</strain>
    </source>
</reference>
<dbReference type="SMART" id="SM00054">
    <property type="entry name" value="EFh"/>
    <property type="match status" value="2"/>
</dbReference>
<evidence type="ECO:0000313" key="4">
    <source>
        <dbReference type="EMBL" id="ACO69555.1"/>
    </source>
</evidence>
<keyword evidence="2" id="KW-1133">Transmembrane helix</keyword>
<dbReference type="eggNOG" id="ENOG502S6WM">
    <property type="taxonomic scope" value="Eukaryota"/>
</dbReference>
<dbReference type="EMBL" id="CP001575">
    <property type="protein sequence ID" value="ACO69555.1"/>
    <property type="molecule type" value="Genomic_DNA"/>
</dbReference>
<evidence type="ECO:0000313" key="5">
    <source>
        <dbReference type="Proteomes" id="UP000002009"/>
    </source>
</evidence>
<dbReference type="Proteomes" id="UP000002009">
    <property type="component" value="Chromosome 8"/>
</dbReference>
<gene>
    <name evidence="4" type="ORF">MICPUN_105967</name>
</gene>
<dbReference type="STRING" id="296587.C1FGJ2"/>
<name>C1FGJ2_MICCC</name>
<evidence type="ECO:0000259" key="3">
    <source>
        <dbReference type="PROSITE" id="PS50222"/>
    </source>
</evidence>
<dbReference type="RefSeq" id="XP_002508297.1">
    <property type="nucleotide sequence ID" value="XM_002508251.1"/>
</dbReference>
<protein>
    <recommendedName>
        <fullName evidence="3">EF-hand domain-containing protein</fullName>
    </recommendedName>
</protein>
<dbReference type="OrthoDB" id="10674483at2759"/>
<dbReference type="InterPro" id="IPR011992">
    <property type="entry name" value="EF-hand-dom_pair"/>
</dbReference>
<dbReference type="KEGG" id="mis:MICPUN_105967"/>
<accession>C1FGJ2</accession>
<dbReference type="Gene3D" id="1.10.238.10">
    <property type="entry name" value="EF-hand"/>
    <property type="match status" value="1"/>
</dbReference>
<evidence type="ECO:0000256" key="2">
    <source>
        <dbReference type="SAM" id="Phobius"/>
    </source>
</evidence>